<protein>
    <submittedName>
        <fullName evidence="1">Uncharacterized protein</fullName>
    </submittedName>
</protein>
<evidence type="ECO:0000313" key="2">
    <source>
        <dbReference type="Proteomes" id="UP001362999"/>
    </source>
</evidence>
<dbReference type="EMBL" id="JAWWNJ010000010">
    <property type="protein sequence ID" value="KAK7046276.1"/>
    <property type="molecule type" value="Genomic_DNA"/>
</dbReference>
<proteinExistence type="predicted"/>
<dbReference type="Proteomes" id="UP001362999">
    <property type="component" value="Unassembled WGS sequence"/>
</dbReference>
<gene>
    <name evidence="1" type="ORF">R3P38DRAFT_2765136</name>
</gene>
<organism evidence="1 2">
    <name type="scientific">Favolaschia claudopus</name>
    <dbReference type="NCBI Taxonomy" id="2862362"/>
    <lineage>
        <taxon>Eukaryota</taxon>
        <taxon>Fungi</taxon>
        <taxon>Dikarya</taxon>
        <taxon>Basidiomycota</taxon>
        <taxon>Agaricomycotina</taxon>
        <taxon>Agaricomycetes</taxon>
        <taxon>Agaricomycetidae</taxon>
        <taxon>Agaricales</taxon>
        <taxon>Marasmiineae</taxon>
        <taxon>Mycenaceae</taxon>
        <taxon>Favolaschia</taxon>
    </lineage>
</organism>
<name>A0AAW0D4W3_9AGAR</name>
<accession>A0AAW0D4W3</accession>
<dbReference type="AlphaFoldDB" id="A0AAW0D4W3"/>
<evidence type="ECO:0000313" key="1">
    <source>
        <dbReference type="EMBL" id="KAK7046276.1"/>
    </source>
</evidence>
<sequence>MSSSRQALVGPNAATELRYLNARYYGIARQLFISVPTVCTTAAPLTTFPCIDALLVWSQDQRWIHRASASMNHHLPSGQKVTTNFICFYQRYHGLPSNDSLDVMGEVVVMRAEADGVRVANMDESEASLADEVAKALSPAVKDFQQGHRPRVKSIVVNLPPA</sequence>
<comment type="caution">
    <text evidence="1">The sequence shown here is derived from an EMBL/GenBank/DDBJ whole genome shotgun (WGS) entry which is preliminary data.</text>
</comment>
<reference evidence="1 2" key="1">
    <citation type="journal article" date="2024" name="J Genomics">
        <title>Draft genome sequencing and assembly of Favolaschia claudopus CIRM-BRFM 2984 isolated from oak limbs.</title>
        <authorList>
            <person name="Navarro D."/>
            <person name="Drula E."/>
            <person name="Chaduli D."/>
            <person name="Cazenave R."/>
            <person name="Ahrendt S."/>
            <person name="Wang J."/>
            <person name="Lipzen A."/>
            <person name="Daum C."/>
            <person name="Barry K."/>
            <person name="Grigoriev I.V."/>
            <person name="Favel A."/>
            <person name="Rosso M.N."/>
            <person name="Martin F."/>
        </authorList>
    </citation>
    <scope>NUCLEOTIDE SEQUENCE [LARGE SCALE GENOMIC DNA]</scope>
    <source>
        <strain evidence="1 2">CIRM-BRFM 2984</strain>
    </source>
</reference>
<keyword evidence="2" id="KW-1185">Reference proteome</keyword>